<evidence type="ECO:0008006" key="3">
    <source>
        <dbReference type="Google" id="ProtNLM"/>
    </source>
</evidence>
<feature type="non-terminal residue" evidence="1">
    <location>
        <position position="1"/>
    </location>
</feature>
<dbReference type="EMBL" id="JBJQND010000013">
    <property type="protein sequence ID" value="KAL3856988.1"/>
    <property type="molecule type" value="Genomic_DNA"/>
</dbReference>
<accession>A0ABD3V878</accession>
<sequence>LGNYLASQSLEQKIPNKEKLIMANEFLLWGSSSDVASGMLKLAAFYLSQSNLDAMEQVLNHVDAKLTHSVFDTGALVLNESTLSHIPLDDLSVLNLVQHSFALVVYYGPLDVHIVPKVLTFEMFRSTASAPIAEAVVSHWIPIAEVRPSVYLYFLQY</sequence>
<dbReference type="AlphaFoldDB" id="A0ABD3V878"/>
<organism evidence="1 2">
    <name type="scientific">Sinanodonta woodiana</name>
    <name type="common">Chinese pond mussel</name>
    <name type="synonym">Anodonta woodiana</name>
    <dbReference type="NCBI Taxonomy" id="1069815"/>
    <lineage>
        <taxon>Eukaryota</taxon>
        <taxon>Metazoa</taxon>
        <taxon>Spiralia</taxon>
        <taxon>Lophotrochozoa</taxon>
        <taxon>Mollusca</taxon>
        <taxon>Bivalvia</taxon>
        <taxon>Autobranchia</taxon>
        <taxon>Heteroconchia</taxon>
        <taxon>Palaeoheterodonta</taxon>
        <taxon>Unionida</taxon>
        <taxon>Unionoidea</taxon>
        <taxon>Unionidae</taxon>
        <taxon>Unioninae</taxon>
        <taxon>Sinanodonta</taxon>
    </lineage>
</organism>
<keyword evidence="2" id="KW-1185">Reference proteome</keyword>
<evidence type="ECO:0000313" key="2">
    <source>
        <dbReference type="Proteomes" id="UP001634394"/>
    </source>
</evidence>
<evidence type="ECO:0000313" key="1">
    <source>
        <dbReference type="EMBL" id="KAL3856988.1"/>
    </source>
</evidence>
<reference evidence="1 2" key="1">
    <citation type="submission" date="2024-11" db="EMBL/GenBank/DDBJ databases">
        <title>Chromosome-level genome assembly of the freshwater bivalve Anodonta woodiana.</title>
        <authorList>
            <person name="Chen X."/>
        </authorList>
    </citation>
    <scope>NUCLEOTIDE SEQUENCE [LARGE SCALE GENOMIC DNA]</scope>
    <source>
        <strain evidence="1">MN2024</strain>
        <tissue evidence="1">Gills</tissue>
    </source>
</reference>
<name>A0ABD3V878_SINWO</name>
<proteinExistence type="predicted"/>
<gene>
    <name evidence="1" type="ORF">ACJMK2_011692</name>
</gene>
<protein>
    <recommendedName>
        <fullName evidence="3">Vitellogenin</fullName>
    </recommendedName>
</protein>
<dbReference type="Proteomes" id="UP001634394">
    <property type="component" value="Unassembled WGS sequence"/>
</dbReference>
<comment type="caution">
    <text evidence="1">The sequence shown here is derived from an EMBL/GenBank/DDBJ whole genome shotgun (WGS) entry which is preliminary data.</text>
</comment>